<dbReference type="Gramene" id="OGLUM11G09150.1">
    <property type="protein sequence ID" value="OGLUM11G09150.1"/>
    <property type="gene ID" value="OGLUM11G09150"/>
</dbReference>
<evidence type="ECO:0000313" key="7">
    <source>
        <dbReference type="EnsemblPlants" id="OGLUM11G09150.1"/>
    </source>
</evidence>
<feature type="transmembrane region" description="Helical" evidence="6">
    <location>
        <begin position="91"/>
        <end position="110"/>
    </location>
</feature>
<reference evidence="7" key="2">
    <citation type="submission" date="2018-05" db="EMBL/GenBank/DDBJ databases">
        <title>OgluRS3 (Oryza glumaepatula Reference Sequence Version 3).</title>
        <authorList>
            <person name="Zhang J."/>
            <person name="Kudrna D."/>
            <person name="Lee S."/>
            <person name="Talag J."/>
            <person name="Welchert J."/>
            <person name="Wing R.A."/>
        </authorList>
    </citation>
    <scope>NUCLEOTIDE SEQUENCE [LARGE SCALE GENOMIC DNA]</scope>
</reference>
<evidence type="ECO:0000256" key="1">
    <source>
        <dbReference type="ARBA" id="ARBA00004141"/>
    </source>
</evidence>
<dbReference type="Proteomes" id="UP000026961">
    <property type="component" value="Chromosome 11"/>
</dbReference>
<feature type="transmembrane region" description="Helical" evidence="6">
    <location>
        <begin position="544"/>
        <end position="565"/>
    </location>
</feature>
<feature type="transmembrane region" description="Helical" evidence="6">
    <location>
        <begin position="496"/>
        <end position="516"/>
    </location>
</feature>
<evidence type="ECO:0000313" key="8">
    <source>
        <dbReference type="Proteomes" id="UP000026961"/>
    </source>
</evidence>
<protein>
    <recommendedName>
        <fullName evidence="9">Major facilitator superfamily (MFS) profile domain-containing protein</fullName>
    </recommendedName>
</protein>
<dbReference type="PANTHER" id="PTHR11654">
    <property type="entry name" value="OLIGOPEPTIDE TRANSPORTER-RELATED"/>
    <property type="match status" value="1"/>
</dbReference>
<feature type="transmembrane region" description="Helical" evidence="6">
    <location>
        <begin position="377"/>
        <end position="400"/>
    </location>
</feature>
<evidence type="ECO:0000256" key="4">
    <source>
        <dbReference type="ARBA" id="ARBA00022989"/>
    </source>
</evidence>
<feature type="transmembrane region" description="Helical" evidence="6">
    <location>
        <begin position="226"/>
        <end position="246"/>
    </location>
</feature>
<dbReference type="AlphaFoldDB" id="A0A0E0BHQ7"/>
<organism evidence="7">
    <name type="scientific">Oryza glumipatula</name>
    <dbReference type="NCBI Taxonomy" id="40148"/>
    <lineage>
        <taxon>Eukaryota</taxon>
        <taxon>Viridiplantae</taxon>
        <taxon>Streptophyta</taxon>
        <taxon>Embryophyta</taxon>
        <taxon>Tracheophyta</taxon>
        <taxon>Spermatophyta</taxon>
        <taxon>Magnoliopsida</taxon>
        <taxon>Liliopsida</taxon>
        <taxon>Poales</taxon>
        <taxon>Poaceae</taxon>
        <taxon>BOP clade</taxon>
        <taxon>Oryzoideae</taxon>
        <taxon>Oryzeae</taxon>
        <taxon>Oryzinae</taxon>
        <taxon>Oryza</taxon>
    </lineage>
</organism>
<dbReference type="InterPro" id="IPR036259">
    <property type="entry name" value="MFS_trans_sf"/>
</dbReference>
<feature type="transmembrane region" description="Helical" evidence="6">
    <location>
        <begin position="160"/>
        <end position="179"/>
    </location>
</feature>
<feature type="transmembrane region" description="Helical" evidence="6">
    <location>
        <begin position="199"/>
        <end position="220"/>
    </location>
</feature>
<feature type="transmembrane region" description="Helical" evidence="6">
    <location>
        <begin position="21"/>
        <end position="39"/>
    </location>
</feature>
<dbReference type="Pfam" id="PF00854">
    <property type="entry name" value="PTR2"/>
    <property type="match status" value="1"/>
</dbReference>
<comment type="subcellular location">
    <subcellularLocation>
        <location evidence="1">Membrane</location>
        <topology evidence="1">Multi-pass membrane protein</topology>
    </subcellularLocation>
</comment>
<dbReference type="STRING" id="40148.A0A0E0BHQ7"/>
<proteinExistence type="inferred from homology"/>
<keyword evidence="3 6" id="KW-0812">Transmembrane</keyword>
<dbReference type="GO" id="GO:0016020">
    <property type="term" value="C:membrane"/>
    <property type="evidence" value="ECO:0007669"/>
    <property type="project" value="UniProtKB-SubCell"/>
</dbReference>
<dbReference type="EnsemblPlants" id="OGLUM11G09150.1">
    <property type="protein sequence ID" value="OGLUM11G09150.1"/>
    <property type="gene ID" value="OGLUM11G09150"/>
</dbReference>
<feature type="transmembrane region" description="Helical" evidence="6">
    <location>
        <begin position="461"/>
        <end position="484"/>
    </location>
</feature>
<evidence type="ECO:0000256" key="2">
    <source>
        <dbReference type="ARBA" id="ARBA00005982"/>
    </source>
</evidence>
<dbReference type="eggNOG" id="KOG1237">
    <property type="taxonomic scope" value="Eukaryota"/>
</dbReference>
<reference evidence="7" key="1">
    <citation type="submission" date="2015-04" db="UniProtKB">
        <authorList>
            <consortium name="EnsemblPlants"/>
        </authorList>
    </citation>
    <scope>IDENTIFICATION</scope>
</reference>
<keyword evidence="4 6" id="KW-1133">Transmembrane helix</keyword>
<keyword evidence="5 6" id="KW-0472">Membrane</keyword>
<feature type="transmembrane region" description="Helical" evidence="6">
    <location>
        <begin position="346"/>
        <end position="365"/>
    </location>
</feature>
<evidence type="ECO:0008006" key="9">
    <source>
        <dbReference type="Google" id="ProtNLM"/>
    </source>
</evidence>
<dbReference type="HOGENOM" id="CLU_009313_4_0_1"/>
<dbReference type="SUPFAM" id="SSF103473">
    <property type="entry name" value="MFS general substrate transporter"/>
    <property type="match status" value="1"/>
</dbReference>
<feature type="transmembrane region" description="Helical" evidence="6">
    <location>
        <begin position="421"/>
        <end position="441"/>
    </location>
</feature>
<comment type="similarity">
    <text evidence="2">Belongs to the major facilitator superfamily. Proton-dependent oligopeptide transporter (POT/PTR) (TC 2.A.17) family.</text>
</comment>
<feature type="transmembrane region" description="Helical" evidence="6">
    <location>
        <begin position="59"/>
        <end position="84"/>
    </location>
</feature>
<accession>A0A0E0BHQ7</accession>
<evidence type="ECO:0000256" key="3">
    <source>
        <dbReference type="ARBA" id="ARBA00022692"/>
    </source>
</evidence>
<name>A0A0E0BHQ7_9ORYZ</name>
<dbReference type="GO" id="GO:0022857">
    <property type="term" value="F:transmembrane transporter activity"/>
    <property type="evidence" value="ECO:0007669"/>
    <property type="project" value="InterPro"/>
</dbReference>
<dbReference type="InterPro" id="IPR000109">
    <property type="entry name" value="POT_fam"/>
</dbReference>
<keyword evidence="8" id="KW-1185">Reference proteome</keyword>
<evidence type="ECO:0000256" key="6">
    <source>
        <dbReference type="SAM" id="Phobius"/>
    </source>
</evidence>
<sequence length="603" mass="64498">MGSSSGLVDWRGRPVDTRKHGGVRASIYIHMLVWLSNVSNIGNMTNIVSYLSVKMNMGVAAASTTSASFVAMMQVFTIPAAFLADSYLKRVYTVLFFAPIEILGYILLAIQAHVPSLHPAPCELAGAAAGAGAGATAATTEVAPGTCEAVHGSNLSLLMLGLYLICVGEGAVRACLPALGGDQFDEGDAAEQRQAASFFNWYAFAVSLGALVGLVAVVWVQDNKGWDAGFAVCGAVVLLGLLVWAAGMPTYRNKVPAGSPITRILQVLVVAFKKRNLQLPENPDELYQPTNDDSAKGLEILQRTRGLKCLDKAAIVRGGGSNGGAWSVCSVSQVEETKIVLRMVPIFLTAALGYMPVSVVLTFTVQQGNIMDTRMGAIRVSPATLFVIPTVFQLAILVVYDRAVVPALRRATGRVGGVTHLQRIGVGFVSSLASCAVAAAVEVKRWRLVASSSSSAMMSVFWLTPQFFLLGVVDVTSFVGLLEFFSSEASDGMKSIGSSIFYCMLGMAAWLNTMLIELVNRVTRRRGGGGWLEGANLNESRLDLFYWLVSGIELVAFMAYLLFAWRYVYRNDQRIAAAAADAVDEQEDKKAASNGSLVQINQI</sequence>
<dbReference type="FunFam" id="1.20.1250.20:FF:000331">
    <property type="entry name" value="Protein NRT1/ PTR FAMILY 4.2"/>
    <property type="match status" value="1"/>
</dbReference>
<dbReference type="Gene3D" id="1.20.1250.20">
    <property type="entry name" value="MFS general substrate transporter like domains"/>
    <property type="match status" value="1"/>
</dbReference>
<evidence type="ECO:0000256" key="5">
    <source>
        <dbReference type="ARBA" id="ARBA00023136"/>
    </source>
</evidence>